<proteinExistence type="inferred from homology"/>
<reference evidence="9" key="1">
    <citation type="submission" date="2019-10" db="EMBL/GenBank/DDBJ databases">
        <authorList>
            <person name="Zhang R."/>
            <person name="Pan Y."/>
            <person name="Wang J."/>
            <person name="Ma R."/>
            <person name="Yu S."/>
        </authorList>
    </citation>
    <scope>NUCLEOTIDE SEQUENCE</scope>
    <source>
        <strain evidence="9">LA-IB0</strain>
        <tissue evidence="9">Leaf</tissue>
    </source>
</reference>
<dbReference type="InterPro" id="IPR031330">
    <property type="entry name" value="Gly_Hdrlase_35_cat"/>
</dbReference>
<sequence>MDSLWRINILVLLVLLSVTCASVRAIVTYDDKSFIINGQRKILISGSIYYPRSTPEMWPPDLIQKAKDRGFDVIQTCVFWNGHEPSPGKMENEYCKETMSLPRNALPCFNGGHFYLVPPKHAFSDVLVWTGDPGDTRTCREYHVWVRRGLLSPTMSVPAAICPFFCHAWALINLLHRSSAGDVRSSKCPSSCLAGQPQNRGVQCSAWISNRATPKAVVQLMNVRGLSNSHVKSHLQVNKFNIN</sequence>
<dbReference type="PRINTS" id="PR00742">
    <property type="entry name" value="GLHYDRLASE35"/>
</dbReference>
<comment type="catalytic activity">
    <reaction evidence="1">
        <text>Hydrolysis of terminal non-reducing beta-D-galactose residues in beta-D-galactosides.</text>
        <dbReference type="EC" id="3.2.1.23"/>
    </reaction>
</comment>
<evidence type="ECO:0000259" key="8">
    <source>
        <dbReference type="Pfam" id="PF01301"/>
    </source>
</evidence>
<name>A0AAV6X2Q5_9LAMI</name>
<dbReference type="NCBIfam" id="TIGR01557">
    <property type="entry name" value="myb_SHAQKYF"/>
    <property type="match status" value="1"/>
</dbReference>
<dbReference type="GO" id="GO:0005975">
    <property type="term" value="P:carbohydrate metabolic process"/>
    <property type="evidence" value="ECO:0007669"/>
    <property type="project" value="InterPro"/>
</dbReference>
<dbReference type="GO" id="GO:0003677">
    <property type="term" value="F:DNA binding"/>
    <property type="evidence" value="ECO:0007669"/>
    <property type="project" value="InterPro"/>
</dbReference>
<dbReference type="Gene3D" id="3.20.20.80">
    <property type="entry name" value="Glycosidases"/>
    <property type="match status" value="1"/>
</dbReference>
<feature type="chain" id="PRO_5043361310" description="beta-galactosidase" evidence="7">
    <location>
        <begin position="26"/>
        <end position="243"/>
    </location>
</feature>
<comment type="caution">
    <text evidence="9">The sequence shown here is derived from an EMBL/GenBank/DDBJ whole genome shotgun (WGS) entry which is preliminary data.</text>
</comment>
<dbReference type="Proteomes" id="UP000826271">
    <property type="component" value="Unassembled WGS sequence"/>
</dbReference>
<dbReference type="InterPro" id="IPR006447">
    <property type="entry name" value="Myb_dom_plants"/>
</dbReference>
<accession>A0AAV6X2Q5</accession>
<keyword evidence="7" id="KW-0732">Signal</keyword>
<keyword evidence="6" id="KW-0539">Nucleus</keyword>
<keyword evidence="4" id="KW-0805">Transcription regulation</keyword>
<evidence type="ECO:0000256" key="6">
    <source>
        <dbReference type="ARBA" id="ARBA00023242"/>
    </source>
</evidence>
<keyword evidence="5" id="KW-0804">Transcription</keyword>
<evidence type="ECO:0000313" key="9">
    <source>
        <dbReference type="EMBL" id="KAG8374237.1"/>
    </source>
</evidence>
<dbReference type="EMBL" id="WHWC01000011">
    <property type="protein sequence ID" value="KAG8374237.1"/>
    <property type="molecule type" value="Genomic_DNA"/>
</dbReference>
<comment type="similarity">
    <text evidence="2">Belongs to the glycosyl hydrolase 35 family.</text>
</comment>
<evidence type="ECO:0000256" key="3">
    <source>
        <dbReference type="ARBA" id="ARBA00012756"/>
    </source>
</evidence>
<gene>
    <name evidence="9" type="ORF">BUALT_Bualt11G0110400</name>
</gene>
<feature type="signal peptide" evidence="7">
    <location>
        <begin position="1"/>
        <end position="25"/>
    </location>
</feature>
<dbReference type="GO" id="GO:0004565">
    <property type="term" value="F:beta-galactosidase activity"/>
    <property type="evidence" value="ECO:0007669"/>
    <property type="project" value="UniProtKB-EC"/>
</dbReference>
<keyword evidence="10" id="KW-1185">Reference proteome</keyword>
<evidence type="ECO:0000256" key="5">
    <source>
        <dbReference type="ARBA" id="ARBA00023163"/>
    </source>
</evidence>
<protein>
    <recommendedName>
        <fullName evidence="3">beta-galactosidase</fullName>
        <ecNumber evidence="3">3.2.1.23</ecNumber>
    </recommendedName>
</protein>
<evidence type="ECO:0000256" key="2">
    <source>
        <dbReference type="ARBA" id="ARBA00009809"/>
    </source>
</evidence>
<evidence type="ECO:0000313" key="10">
    <source>
        <dbReference type="Proteomes" id="UP000826271"/>
    </source>
</evidence>
<dbReference type="EC" id="3.2.1.23" evidence="3"/>
<dbReference type="Pfam" id="PF01301">
    <property type="entry name" value="Glyco_hydro_35"/>
    <property type="match status" value="1"/>
</dbReference>
<dbReference type="InterPro" id="IPR017853">
    <property type="entry name" value="GH"/>
</dbReference>
<dbReference type="SUPFAM" id="SSF51445">
    <property type="entry name" value="(Trans)glycosidases"/>
    <property type="match status" value="1"/>
</dbReference>
<dbReference type="AlphaFoldDB" id="A0AAV6X2Q5"/>
<organism evidence="9 10">
    <name type="scientific">Buddleja alternifolia</name>
    <dbReference type="NCBI Taxonomy" id="168488"/>
    <lineage>
        <taxon>Eukaryota</taxon>
        <taxon>Viridiplantae</taxon>
        <taxon>Streptophyta</taxon>
        <taxon>Embryophyta</taxon>
        <taxon>Tracheophyta</taxon>
        <taxon>Spermatophyta</taxon>
        <taxon>Magnoliopsida</taxon>
        <taxon>eudicotyledons</taxon>
        <taxon>Gunneridae</taxon>
        <taxon>Pentapetalae</taxon>
        <taxon>asterids</taxon>
        <taxon>lamiids</taxon>
        <taxon>Lamiales</taxon>
        <taxon>Scrophulariaceae</taxon>
        <taxon>Buddlejeae</taxon>
        <taxon>Buddleja</taxon>
    </lineage>
</organism>
<dbReference type="PANTHER" id="PTHR23421">
    <property type="entry name" value="BETA-GALACTOSIDASE RELATED"/>
    <property type="match status" value="1"/>
</dbReference>
<evidence type="ECO:0000256" key="7">
    <source>
        <dbReference type="SAM" id="SignalP"/>
    </source>
</evidence>
<evidence type="ECO:0000256" key="4">
    <source>
        <dbReference type="ARBA" id="ARBA00023015"/>
    </source>
</evidence>
<dbReference type="Gene3D" id="1.10.10.60">
    <property type="entry name" value="Homeodomain-like"/>
    <property type="match status" value="1"/>
</dbReference>
<feature type="domain" description="Glycoside hydrolase 35 catalytic" evidence="8">
    <location>
        <begin position="33"/>
        <end position="91"/>
    </location>
</feature>
<dbReference type="InterPro" id="IPR001944">
    <property type="entry name" value="Glycoside_Hdrlase_35"/>
</dbReference>
<evidence type="ECO:0000256" key="1">
    <source>
        <dbReference type="ARBA" id="ARBA00001412"/>
    </source>
</evidence>